<protein>
    <submittedName>
        <fullName evidence="2">Uncharacterized protein</fullName>
    </submittedName>
</protein>
<feature type="transmembrane region" description="Helical" evidence="1">
    <location>
        <begin position="6"/>
        <end position="22"/>
    </location>
</feature>
<sequence>MQYNIHQYIIFFFSVFILPYSSKNTTGHQARQTPHYLSSKI</sequence>
<evidence type="ECO:0000313" key="2">
    <source>
        <dbReference type="EMBL" id="JAE05906.1"/>
    </source>
</evidence>
<evidence type="ECO:0000256" key="1">
    <source>
        <dbReference type="SAM" id="Phobius"/>
    </source>
</evidence>
<proteinExistence type="predicted"/>
<dbReference type="EMBL" id="GBRH01191990">
    <property type="protein sequence ID" value="JAE05906.1"/>
    <property type="molecule type" value="Transcribed_RNA"/>
</dbReference>
<organism evidence="2">
    <name type="scientific">Arundo donax</name>
    <name type="common">Giant reed</name>
    <name type="synonym">Donax arundinaceus</name>
    <dbReference type="NCBI Taxonomy" id="35708"/>
    <lineage>
        <taxon>Eukaryota</taxon>
        <taxon>Viridiplantae</taxon>
        <taxon>Streptophyta</taxon>
        <taxon>Embryophyta</taxon>
        <taxon>Tracheophyta</taxon>
        <taxon>Spermatophyta</taxon>
        <taxon>Magnoliopsida</taxon>
        <taxon>Liliopsida</taxon>
        <taxon>Poales</taxon>
        <taxon>Poaceae</taxon>
        <taxon>PACMAD clade</taxon>
        <taxon>Arundinoideae</taxon>
        <taxon>Arundineae</taxon>
        <taxon>Arundo</taxon>
    </lineage>
</organism>
<keyword evidence="1" id="KW-0812">Transmembrane</keyword>
<keyword evidence="1" id="KW-1133">Transmembrane helix</keyword>
<dbReference type="AlphaFoldDB" id="A0A0A9F6Y3"/>
<keyword evidence="1" id="KW-0472">Membrane</keyword>
<name>A0A0A9F6Y3_ARUDO</name>
<reference evidence="2" key="2">
    <citation type="journal article" date="2015" name="Data Brief">
        <title>Shoot transcriptome of the giant reed, Arundo donax.</title>
        <authorList>
            <person name="Barrero R.A."/>
            <person name="Guerrero F.D."/>
            <person name="Moolhuijzen P."/>
            <person name="Goolsby J.A."/>
            <person name="Tidwell J."/>
            <person name="Bellgard S.E."/>
            <person name="Bellgard M.I."/>
        </authorList>
    </citation>
    <scope>NUCLEOTIDE SEQUENCE</scope>
    <source>
        <tissue evidence="2">Shoot tissue taken approximately 20 cm above the soil surface</tissue>
    </source>
</reference>
<accession>A0A0A9F6Y3</accession>
<reference evidence="2" key="1">
    <citation type="submission" date="2014-09" db="EMBL/GenBank/DDBJ databases">
        <authorList>
            <person name="Magalhaes I.L.F."/>
            <person name="Oliveira U."/>
            <person name="Santos F.R."/>
            <person name="Vidigal T.H.D.A."/>
            <person name="Brescovit A.D."/>
            <person name="Santos A.J."/>
        </authorList>
    </citation>
    <scope>NUCLEOTIDE SEQUENCE</scope>
    <source>
        <tissue evidence="2">Shoot tissue taken approximately 20 cm above the soil surface</tissue>
    </source>
</reference>